<dbReference type="STRING" id="70601.gene:9378272"/>
<keyword evidence="2" id="KW-1185">Reference proteome</keyword>
<protein>
    <submittedName>
        <fullName evidence="1">Uncharacterized protein</fullName>
    </submittedName>
</protein>
<dbReference type="eggNOG" id="arCOG07710">
    <property type="taxonomic scope" value="Archaea"/>
</dbReference>
<evidence type="ECO:0000313" key="1">
    <source>
        <dbReference type="EMBL" id="BAA30407.1"/>
    </source>
</evidence>
<gene>
    <name evidence="1" type="ordered locus">PH1303</name>
</gene>
<proteinExistence type="predicted"/>
<evidence type="ECO:0000313" key="2">
    <source>
        <dbReference type="Proteomes" id="UP000000752"/>
    </source>
</evidence>
<sequence>MRRSIIFFVISLLLGSLINASIVQADTQDPYKEFWEILWREAKLIEEAESGNITAINELIENSKAGAENAIIISTQTWQTLQELESAGVKLYYTEDELKEMIEEIKAKGLPQETVQALKNEGWSD</sequence>
<dbReference type="PIR" id="G71000">
    <property type="entry name" value="G71000"/>
</dbReference>
<dbReference type="RefSeq" id="WP_010885392.1">
    <property type="nucleotide sequence ID" value="NC_000961.1"/>
</dbReference>
<dbReference type="GeneID" id="69053229"/>
<dbReference type="AlphaFoldDB" id="O59002"/>
<reference evidence="1 2" key="1">
    <citation type="journal article" date="1998" name="DNA Res.">
        <title>Complete sequence and gene organization of the genome of a hyper-thermophilic archaebacterium, Pyrococcus horikoshii OT3.</title>
        <authorList>
            <person name="Kawarabayasi Y."/>
            <person name="Sawada M."/>
            <person name="Horikawa H."/>
            <person name="Haikawa Y."/>
            <person name="Hino Y."/>
            <person name="Yamamoto S."/>
            <person name="Sekine M."/>
            <person name="Baba S."/>
            <person name="Kosugi H."/>
            <person name="Hosoyama A."/>
            <person name="Nagai Y."/>
            <person name="Sakai M."/>
            <person name="Ogura K."/>
            <person name="Otuka R."/>
            <person name="Nakazawa H."/>
            <person name="Takamiya M."/>
            <person name="Ohfuku Y."/>
            <person name="Funahashi T."/>
            <person name="Tanaka T."/>
            <person name="Kudoh Y."/>
            <person name="Yamazaki J."/>
            <person name="Kushida N."/>
            <person name="Oguchi A."/>
            <person name="Aoki K."/>
            <person name="Nakamura Y."/>
            <person name="Robb T.F."/>
            <person name="Horikoshi K."/>
            <person name="Masuchi Y."/>
            <person name="Shizuya H."/>
            <person name="Kikuchi H."/>
        </authorList>
    </citation>
    <scope>NUCLEOTIDE SEQUENCE [LARGE SCALE GENOMIC DNA]</scope>
    <source>
        <strain evidence="2">ATCC 700860 / DSM 12428 / JCM 9974 / NBRC 100139 / OT-3</strain>
    </source>
</reference>
<dbReference type="Proteomes" id="UP000000752">
    <property type="component" value="Chromosome"/>
</dbReference>
<dbReference type="EMBL" id="BA000001">
    <property type="protein sequence ID" value="BAA30407.1"/>
    <property type="molecule type" value="Genomic_DNA"/>
</dbReference>
<dbReference type="KEGG" id="pho:PH1303"/>
<organism evidence="1 2">
    <name type="scientific">Pyrococcus horikoshii (strain ATCC 700860 / DSM 12428 / JCM 9974 / NBRC 100139 / OT-3)</name>
    <dbReference type="NCBI Taxonomy" id="70601"/>
    <lineage>
        <taxon>Archaea</taxon>
        <taxon>Methanobacteriati</taxon>
        <taxon>Methanobacteriota</taxon>
        <taxon>Thermococci</taxon>
        <taxon>Thermococcales</taxon>
        <taxon>Thermococcaceae</taxon>
        <taxon>Pyrococcus</taxon>
    </lineage>
</organism>
<dbReference type="EnsemblBacteria" id="BAA30407">
    <property type="protein sequence ID" value="BAA30407"/>
    <property type="gene ID" value="BAA30407"/>
</dbReference>
<accession>O59002</accession>
<name>O59002_PYRHO</name>